<evidence type="ECO:0000256" key="7">
    <source>
        <dbReference type="ARBA" id="ARBA00022741"/>
    </source>
</evidence>
<evidence type="ECO:0000256" key="11">
    <source>
        <dbReference type="ARBA" id="ARBA00023180"/>
    </source>
</evidence>
<dbReference type="AlphaFoldDB" id="A0A2L2T9R6"/>
<keyword evidence="8" id="KW-0067">ATP-binding</keyword>
<evidence type="ECO:0000256" key="9">
    <source>
        <dbReference type="ARBA" id="ARBA00022989"/>
    </source>
</evidence>
<evidence type="ECO:0000256" key="5">
    <source>
        <dbReference type="ARBA" id="ARBA00022692"/>
    </source>
</evidence>
<dbReference type="Pfam" id="PF00005">
    <property type="entry name" value="ABC_tran"/>
    <property type="match status" value="2"/>
</dbReference>
<dbReference type="GO" id="GO:0005743">
    <property type="term" value="C:mitochondrial inner membrane"/>
    <property type="evidence" value="ECO:0007669"/>
    <property type="project" value="TreeGrafter"/>
</dbReference>
<evidence type="ECO:0000256" key="12">
    <source>
        <dbReference type="SAM" id="MobiDB-lite"/>
    </source>
</evidence>
<dbReference type="Pfam" id="PF00664">
    <property type="entry name" value="ABC_membrane"/>
    <property type="match status" value="2"/>
</dbReference>
<feature type="transmembrane region" description="Helical" evidence="13">
    <location>
        <begin position="806"/>
        <end position="826"/>
    </location>
</feature>
<feature type="domain" description="ABC transmembrane type-1" evidence="15">
    <location>
        <begin position="689"/>
        <end position="974"/>
    </location>
</feature>
<dbReference type="FunFam" id="3.40.50.300:FF:000913">
    <property type="entry name" value="ABC multidrug transporter SitT"/>
    <property type="match status" value="1"/>
</dbReference>
<dbReference type="GO" id="GO:0005524">
    <property type="term" value="F:ATP binding"/>
    <property type="evidence" value="ECO:0007669"/>
    <property type="project" value="UniProtKB-KW"/>
</dbReference>
<feature type="transmembrane region" description="Helical" evidence="13">
    <location>
        <begin position="309"/>
        <end position="329"/>
    </location>
</feature>
<accession>A0A2L2T9R6</accession>
<dbReference type="InterPro" id="IPR017871">
    <property type="entry name" value="ABC_transporter-like_CS"/>
</dbReference>
<dbReference type="InterPro" id="IPR039421">
    <property type="entry name" value="Type_1_exporter"/>
</dbReference>
<keyword evidence="4" id="KW-0813">Transport</keyword>
<dbReference type="InterPro" id="IPR011527">
    <property type="entry name" value="ABC1_TM_dom"/>
</dbReference>
<feature type="domain" description="ABC transmembrane type-1" evidence="15">
    <location>
        <begin position="50"/>
        <end position="337"/>
    </location>
</feature>
<feature type="transmembrane region" description="Helical" evidence="13">
    <location>
        <begin position="946"/>
        <end position="966"/>
    </location>
</feature>
<feature type="transmembrane region" description="Helical" evidence="13">
    <location>
        <begin position="684"/>
        <end position="709"/>
    </location>
</feature>
<dbReference type="CDD" id="cd18577">
    <property type="entry name" value="ABC_6TM_Pgp_ABCB1_D1_like"/>
    <property type="match status" value="1"/>
</dbReference>
<keyword evidence="6" id="KW-0677">Repeat</keyword>
<keyword evidence="5 13" id="KW-0812">Transmembrane</keyword>
<keyword evidence="11" id="KW-0325">Glycoprotein</keyword>
<keyword evidence="10 13" id="KW-0472">Membrane</keyword>
<dbReference type="Proteomes" id="UP000245910">
    <property type="component" value="Chromosome I"/>
</dbReference>
<protein>
    <submittedName>
        <fullName evidence="16">Uncharacterized protein</fullName>
    </submittedName>
</protein>
<dbReference type="FunFam" id="3.40.50.300:FF:001530">
    <property type="entry name" value="ABC multidrug transporter (Eurofung)"/>
    <property type="match status" value="1"/>
</dbReference>
<organism evidence="16 17">
    <name type="scientific">Fusarium venenatum</name>
    <dbReference type="NCBI Taxonomy" id="56646"/>
    <lineage>
        <taxon>Eukaryota</taxon>
        <taxon>Fungi</taxon>
        <taxon>Dikarya</taxon>
        <taxon>Ascomycota</taxon>
        <taxon>Pezizomycotina</taxon>
        <taxon>Sordariomycetes</taxon>
        <taxon>Hypocreomycetidae</taxon>
        <taxon>Hypocreales</taxon>
        <taxon>Nectriaceae</taxon>
        <taxon>Fusarium</taxon>
    </lineage>
</organism>
<dbReference type="FunFam" id="1.20.1560.10:FF:000057">
    <property type="entry name" value="ABC multidrug transporter SitT"/>
    <property type="match status" value="1"/>
</dbReference>
<evidence type="ECO:0000256" key="8">
    <source>
        <dbReference type="ARBA" id="ARBA00022840"/>
    </source>
</evidence>
<feature type="compositionally biased region" description="Low complexity" evidence="12">
    <location>
        <begin position="19"/>
        <end position="29"/>
    </location>
</feature>
<evidence type="ECO:0000256" key="4">
    <source>
        <dbReference type="ARBA" id="ARBA00022448"/>
    </source>
</evidence>
<dbReference type="Gene3D" id="3.40.50.300">
    <property type="entry name" value="P-loop containing nucleotide triphosphate hydrolases"/>
    <property type="match status" value="2"/>
</dbReference>
<evidence type="ECO:0000256" key="6">
    <source>
        <dbReference type="ARBA" id="ARBA00022737"/>
    </source>
</evidence>
<evidence type="ECO:0000256" key="10">
    <source>
        <dbReference type="ARBA" id="ARBA00023136"/>
    </source>
</evidence>
<evidence type="ECO:0000256" key="13">
    <source>
        <dbReference type="SAM" id="Phobius"/>
    </source>
</evidence>
<dbReference type="GO" id="GO:0015421">
    <property type="term" value="F:ABC-type oligopeptide transporter activity"/>
    <property type="evidence" value="ECO:0007669"/>
    <property type="project" value="TreeGrafter"/>
</dbReference>
<comment type="subcellular location">
    <subcellularLocation>
        <location evidence="2">Endomembrane system</location>
    </subcellularLocation>
    <subcellularLocation>
        <location evidence="1">Membrane</location>
        <topology evidence="1">Multi-pass membrane protein</topology>
    </subcellularLocation>
</comment>
<name>A0A2L2T9R6_9HYPO</name>
<feature type="compositionally biased region" description="Polar residues" evidence="12">
    <location>
        <begin position="1"/>
        <end position="13"/>
    </location>
</feature>
<feature type="transmembrane region" description="Helical" evidence="13">
    <location>
        <begin position="46"/>
        <end position="66"/>
    </location>
</feature>
<dbReference type="InterPro" id="IPR036640">
    <property type="entry name" value="ABC1_TM_sf"/>
</dbReference>
<evidence type="ECO:0000313" key="17">
    <source>
        <dbReference type="Proteomes" id="UP000245910"/>
    </source>
</evidence>
<feature type="transmembrane region" description="Helical" evidence="13">
    <location>
        <begin position="729"/>
        <end position="751"/>
    </location>
</feature>
<keyword evidence="7" id="KW-0547">Nucleotide-binding</keyword>
<keyword evidence="9 13" id="KW-1133">Transmembrane helix</keyword>
<feature type="transmembrane region" description="Helical" evidence="13">
    <location>
        <begin position="195"/>
        <end position="214"/>
    </location>
</feature>
<evidence type="ECO:0000259" key="15">
    <source>
        <dbReference type="PROSITE" id="PS50929"/>
    </source>
</evidence>
<evidence type="ECO:0000313" key="16">
    <source>
        <dbReference type="EMBL" id="CEI67682.1"/>
    </source>
</evidence>
<keyword evidence="17" id="KW-1185">Reference proteome</keyword>
<feature type="transmembrane region" description="Helical" evidence="13">
    <location>
        <begin position="169"/>
        <end position="189"/>
    </location>
</feature>
<dbReference type="PROSITE" id="PS50893">
    <property type="entry name" value="ABC_TRANSPORTER_2"/>
    <property type="match status" value="2"/>
</dbReference>
<evidence type="ECO:0000259" key="14">
    <source>
        <dbReference type="PROSITE" id="PS50893"/>
    </source>
</evidence>
<evidence type="ECO:0000256" key="1">
    <source>
        <dbReference type="ARBA" id="ARBA00004141"/>
    </source>
</evidence>
<feature type="transmembrane region" description="Helical" evidence="13">
    <location>
        <begin position="273"/>
        <end position="297"/>
    </location>
</feature>
<comment type="similarity">
    <text evidence="3">Belongs to the ABC transporter superfamily. ABCB family. Multidrug resistance exporter (TC 3.A.1.201) subfamily.</text>
</comment>
<dbReference type="PROSITE" id="PS00211">
    <property type="entry name" value="ABC_TRANSPORTER_1"/>
    <property type="match status" value="2"/>
</dbReference>
<feature type="domain" description="ABC transporter" evidence="14">
    <location>
        <begin position="372"/>
        <end position="617"/>
    </location>
</feature>
<dbReference type="PANTHER" id="PTHR43394">
    <property type="entry name" value="ATP-DEPENDENT PERMEASE MDL1, MITOCHONDRIAL"/>
    <property type="match status" value="1"/>
</dbReference>
<dbReference type="InterPro" id="IPR003439">
    <property type="entry name" value="ABC_transporter-like_ATP-bd"/>
</dbReference>
<evidence type="ECO:0000256" key="2">
    <source>
        <dbReference type="ARBA" id="ARBA00004308"/>
    </source>
</evidence>
<dbReference type="CDD" id="cd03249">
    <property type="entry name" value="ABC_MTABC3_MDL1_MDL2"/>
    <property type="match status" value="2"/>
</dbReference>
<proteinExistence type="inferred from homology"/>
<dbReference type="GO" id="GO:0090374">
    <property type="term" value="P:oligopeptide export from mitochondrion"/>
    <property type="evidence" value="ECO:0007669"/>
    <property type="project" value="TreeGrafter"/>
</dbReference>
<feature type="region of interest" description="Disordered" evidence="12">
    <location>
        <begin position="1"/>
        <end position="29"/>
    </location>
</feature>
<dbReference type="InterPro" id="IPR027417">
    <property type="entry name" value="P-loop_NTPase"/>
</dbReference>
<reference evidence="17" key="1">
    <citation type="submission" date="2014-10" db="EMBL/GenBank/DDBJ databases">
        <authorList>
            <person name="King R."/>
        </authorList>
    </citation>
    <scope>NUCLEOTIDE SEQUENCE [LARGE SCALE GENOMIC DNA]</scope>
    <source>
        <strain evidence="17">A3/5</strain>
    </source>
</reference>
<feature type="transmembrane region" description="Helical" evidence="13">
    <location>
        <begin position="100"/>
        <end position="124"/>
    </location>
</feature>
<dbReference type="STRING" id="56646.A0A2L2T9R6"/>
<feature type="transmembrane region" description="Helical" evidence="13">
    <location>
        <begin position="914"/>
        <end position="934"/>
    </location>
</feature>
<dbReference type="PROSITE" id="PS50929">
    <property type="entry name" value="ABC_TM1F"/>
    <property type="match status" value="2"/>
</dbReference>
<dbReference type="PANTHER" id="PTHR43394:SF27">
    <property type="entry name" value="ATP-DEPENDENT TRANSLOCASE ABCB1-LIKE"/>
    <property type="match status" value="1"/>
</dbReference>
<evidence type="ECO:0000256" key="3">
    <source>
        <dbReference type="ARBA" id="ARBA00007577"/>
    </source>
</evidence>
<dbReference type="InterPro" id="IPR003593">
    <property type="entry name" value="AAA+_ATPase"/>
</dbReference>
<feature type="domain" description="ABC transporter" evidence="14">
    <location>
        <begin position="1010"/>
        <end position="1249"/>
    </location>
</feature>
<dbReference type="CDD" id="cd18578">
    <property type="entry name" value="ABC_6TM_Pgp_ABCB1_D2_like"/>
    <property type="match status" value="1"/>
</dbReference>
<dbReference type="SMART" id="SM00382">
    <property type="entry name" value="AAA"/>
    <property type="match status" value="2"/>
</dbReference>
<dbReference type="GO" id="GO:0012505">
    <property type="term" value="C:endomembrane system"/>
    <property type="evidence" value="ECO:0007669"/>
    <property type="project" value="UniProtKB-SubCell"/>
</dbReference>
<dbReference type="GO" id="GO:0016887">
    <property type="term" value="F:ATP hydrolysis activity"/>
    <property type="evidence" value="ECO:0007669"/>
    <property type="project" value="InterPro"/>
</dbReference>
<sequence length="1257" mass="137969">MKADNKLQSSPSQDGLAASSQSDGSTSSSPLRSYLRVFTYNDTLGWCLNIVAFICMIATGTLLPLMDIVFGKFVTVFNEFATGSMSPEQFRSEINHYTLWFVYLFIAKFVLSYTWNVLIAFTGIRVTRNVRLHFLNQEITYFDLPDGGSISGQLTTNGNHVSGGIAEKLGLIVQAASTFVAAFIVAFVVQWKLTLIIICIVPTSLIVVMVSLAMDTKYEHACMGIYDQASLVAEEVFSSIRNIHAFWAFKSMSKRYGTILQQAHKTGLKKSPVLSVLYSFEFFCIYVGYALAFWQGIRRYATGEIAEPGSIVTVIFAVIVAAQALTQVAPQIVHISKAAAAAHVLFQVIDRQSKVDPLSDQGIKPSYCHGSIELRDVRFAYPSRPDVPVLKGVNLSVPTNKTTALVGASGSGKSTIIGLMERWYEPSSGSIAIDGQNIDGLNIQWLRTNVRLVQQEPVLFSGTVFQNVELGLTATELASLPFEEKEKMVHEACKAAFAHDFIQKLPEGYATLVGQRGGMLSGGQKQRIAIARSIISNPRILLLDEATSALDPNAEQMVQKALNNVRAGRTTLVIAHRLSTIRDADNIVVMSQGEVIEQGTHNELMMLDGSYTKLVQIQDLGQDCEERQQQQEPNGEHEARKDLDNVLSLADSTTQEVPAEQLSNMMNYSLIRGIVIILREQRSLWGLFAVSLGFCLVAGLTYPALAVVFSRAVDAFNLQGSELTDRGDFFSLMFFVVALANLLAYGIFGWVSNAQHILKSYRFELFTNIMWQQMSFFDDPSHTTGALVSRLSTEPQNIMELLSMNIGLVIVNIINVVSSCILAIAVGWKLGLVLVFGALPPLLGAGYLRIRLEFKLDALNSERFAESAGLAIEATMAIRTVASLNLEHGVVDKFKESLRDITERSIKGLGWNMLWYALSQSISFLAMALGFWYGGRLVSTGEYSSTQFYTVFMAIMFSGEAAAMFFQFSTSLTKARSSINYVLRVRSQVDQDMREEGSQDDNSEKNAAAIEFQDLRFSYPRRAGLQVLKGINAKIQPGSFVALVGPSGCGKSTMIALLERFYDPVSGSIILDGINSTKKPLRQYRASVALVQQEPVLYEGTIGDNIALGYPSSTPPSTDTIMAAATDANIHDFILSLPDGLNTPCGALGTQLSGGQRQRIAIARALIRSSRLLLLDEATSALDTESEKVVQTALDRVSSGRTTIAVAHRLSTIKNADCIYVFSRGRVVECGTHSELLTQRGMYYEMCLAQGLDNQIS</sequence>
<dbReference type="SUPFAM" id="SSF52540">
    <property type="entry name" value="P-loop containing nucleoside triphosphate hydrolases"/>
    <property type="match status" value="2"/>
</dbReference>
<dbReference type="Gene3D" id="1.20.1560.10">
    <property type="entry name" value="ABC transporter type 1, transmembrane domain"/>
    <property type="match status" value="2"/>
</dbReference>
<dbReference type="SUPFAM" id="SSF90123">
    <property type="entry name" value="ABC transporter transmembrane region"/>
    <property type="match status" value="2"/>
</dbReference>
<dbReference type="EMBL" id="LN649229">
    <property type="protein sequence ID" value="CEI67682.1"/>
    <property type="molecule type" value="Genomic_DNA"/>
</dbReference>